<dbReference type="EMBL" id="CP042218">
    <property type="protein sequence ID" value="QDW66692.1"/>
    <property type="molecule type" value="Genomic_DNA"/>
</dbReference>
<sequence>MVEQDLDSTFTALANPTRRGMLADLMLGEKSIGELAAPHRMSFAGASKHVAVLAQAGLIERCKVGRQQVCRIRPERLKDASDWLGQWQRLWTTRLDALERALKDDAAAGARSRHTPRGARP</sequence>
<evidence type="ECO:0000313" key="3">
    <source>
        <dbReference type="Proteomes" id="UP000316584"/>
    </source>
</evidence>
<proteinExistence type="predicted"/>
<dbReference type="CDD" id="cd00090">
    <property type="entry name" value="HTH_ARSR"/>
    <property type="match status" value="1"/>
</dbReference>
<name>A0A518N448_9GAMM</name>
<dbReference type="NCBIfam" id="NF033788">
    <property type="entry name" value="HTH_metalloreg"/>
    <property type="match status" value="1"/>
</dbReference>
<dbReference type="SMART" id="SM00418">
    <property type="entry name" value="HTH_ARSR"/>
    <property type="match status" value="1"/>
</dbReference>
<dbReference type="AlphaFoldDB" id="A0A518N448"/>
<dbReference type="Pfam" id="PF12840">
    <property type="entry name" value="HTH_20"/>
    <property type="match status" value="1"/>
</dbReference>
<dbReference type="KEGG" id="lug:FPZ22_07135"/>
<reference evidence="2 3" key="1">
    <citation type="submission" date="2019-07" db="EMBL/GenBank/DDBJ databases">
        <title>Full genome sequence of Luteimonas sp. Gr-4.</title>
        <authorList>
            <person name="Im W.-T."/>
        </authorList>
    </citation>
    <scope>NUCLEOTIDE SEQUENCE [LARGE SCALE GENOMIC DNA]</scope>
    <source>
        <strain evidence="2 3">Gr-4</strain>
    </source>
</reference>
<dbReference type="InterPro" id="IPR001845">
    <property type="entry name" value="HTH_ArsR_DNA-bd_dom"/>
</dbReference>
<dbReference type="PANTHER" id="PTHR38600">
    <property type="entry name" value="TRANSCRIPTIONAL REGULATORY PROTEIN"/>
    <property type="match status" value="1"/>
</dbReference>
<dbReference type="PANTHER" id="PTHR38600:SF2">
    <property type="entry name" value="SLL0088 PROTEIN"/>
    <property type="match status" value="1"/>
</dbReference>
<feature type="domain" description="HTH arsR-type" evidence="1">
    <location>
        <begin position="1"/>
        <end position="92"/>
    </location>
</feature>
<dbReference type="OrthoDB" id="46768at2"/>
<organism evidence="2 3">
    <name type="scientific">Luteimonas granuli</name>
    <dbReference type="NCBI Taxonomy" id="1176533"/>
    <lineage>
        <taxon>Bacteria</taxon>
        <taxon>Pseudomonadati</taxon>
        <taxon>Pseudomonadota</taxon>
        <taxon>Gammaproteobacteria</taxon>
        <taxon>Lysobacterales</taxon>
        <taxon>Lysobacteraceae</taxon>
        <taxon>Luteimonas</taxon>
    </lineage>
</organism>
<dbReference type="InterPro" id="IPR036390">
    <property type="entry name" value="WH_DNA-bd_sf"/>
</dbReference>
<dbReference type="Gene3D" id="1.10.10.10">
    <property type="entry name" value="Winged helix-like DNA-binding domain superfamily/Winged helix DNA-binding domain"/>
    <property type="match status" value="1"/>
</dbReference>
<protein>
    <submittedName>
        <fullName evidence="2">Winged helix-turn-helix transcriptional regulator</fullName>
    </submittedName>
</protein>
<evidence type="ECO:0000259" key="1">
    <source>
        <dbReference type="PROSITE" id="PS50987"/>
    </source>
</evidence>
<dbReference type="SUPFAM" id="SSF46785">
    <property type="entry name" value="Winged helix' DNA-binding domain"/>
    <property type="match status" value="1"/>
</dbReference>
<dbReference type="InterPro" id="IPR036388">
    <property type="entry name" value="WH-like_DNA-bd_sf"/>
</dbReference>
<dbReference type="RefSeq" id="WP_144891668.1">
    <property type="nucleotide sequence ID" value="NZ_CP042218.1"/>
</dbReference>
<dbReference type="PROSITE" id="PS50987">
    <property type="entry name" value="HTH_ARSR_2"/>
    <property type="match status" value="1"/>
</dbReference>
<accession>A0A518N448</accession>
<keyword evidence="3" id="KW-1185">Reference proteome</keyword>
<dbReference type="GO" id="GO:0003700">
    <property type="term" value="F:DNA-binding transcription factor activity"/>
    <property type="evidence" value="ECO:0007669"/>
    <property type="project" value="InterPro"/>
</dbReference>
<dbReference type="Proteomes" id="UP000316584">
    <property type="component" value="Chromosome"/>
</dbReference>
<evidence type="ECO:0000313" key="2">
    <source>
        <dbReference type="EMBL" id="QDW66692.1"/>
    </source>
</evidence>
<dbReference type="InterPro" id="IPR011991">
    <property type="entry name" value="ArsR-like_HTH"/>
</dbReference>
<gene>
    <name evidence="2" type="ORF">FPZ22_07135</name>
</gene>